<dbReference type="EMBL" id="DF143288">
    <property type="protein sequence ID" value="GAA52413.1"/>
    <property type="molecule type" value="Genomic_DNA"/>
</dbReference>
<sequence>MVRPRRRDLTSSYCDGSCMSATRSDIPGVSTRHSQSLSYQFGQWLEVYRTQSPGPPGPSPSTDDSLCPASALQAKSECHLASTSSDVWKSSMPRLTNSLQRPRSETTRFWPIEFSLGDARTPAGTRLVRLFRDAFNVPEQASLKPAQLRASSDNIVRKIVVINLGYRDSSRSSEPEELISSSYAKAVPGFEFRTSDMRGERATTTPPTNAPEFSCLNRRTCSCLNDVTDVPDSSSNDDLPSLIRIIKSWGNTATDRPLYLTREKIRAKLSFKTCTELFGNWADDALSISNSLDSIRRMSGGNDANTCRLSMHRKLAPEVKSGEGYPTKPDLGYGHFYKDRAKRHQEPIHDHIQSGRRLDVDWKALMLSPSPDIPDGGFKTLDKLSFICPNADLKINDEHFEGSLE</sequence>
<dbReference type="Proteomes" id="UP000008909">
    <property type="component" value="Unassembled WGS sequence"/>
</dbReference>
<organism evidence="1 2">
    <name type="scientific">Clonorchis sinensis</name>
    <name type="common">Chinese liver fluke</name>
    <dbReference type="NCBI Taxonomy" id="79923"/>
    <lineage>
        <taxon>Eukaryota</taxon>
        <taxon>Metazoa</taxon>
        <taxon>Spiralia</taxon>
        <taxon>Lophotrochozoa</taxon>
        <taxon>Platyhelminthes</taxon>
        <taxon>Trematoda</taxon>
        <taxon>Digenea</taxon>
        <taxon>Opisthorchiida</taxon>
        <taxon>Opisthorchiata</taxon>
        <taxon>Opisthorchiidae</taxon>
        <taxon>Clonorchis</taxon>
    </lineage>
</organism>
<accession>G7YHI0</accession>
<evidence type="ECO:0000313" key="2">
    <source>
        <dbReference type="Proteomes" id="UP000008909"/>
    </source>
</evidence>
<protein>
    <submittedName>
        <fullName evidence="1">Uncharacterized protein</fullName>
    </submittedName>
</protein>
<name>G7YHI0_CLOSI</name>
<keyword evidence="2" id="KW-1185">Reference proteome</keyword>
<proteinExistence type="predicted"/>
<gene>
    <name evidence="1" type="ORF">CLF_108011</name>
</gene>
<evidence type="ECO:0000313" key="1">
    <source>
        <dbReference type="EMBL" id="GAA52413.1"/>
    </source>
</evidence>
<reference evidence="1" key="1">
    <citation type="journal article" date="2011" name="Genome Biol.">
        <title>The draft genome of the carcinogenic human liver fluke Clonorchis sinensis.</title>
        <authorList>
            <person name="Wang X."/>
            <person name="Chen W."/>
            <person name="Huang Y."/>
            <person name="Sun J."/>
            <person name="Men J."/>
            <person name="Liu H."/>
            <person name="Luo F."/>
            <person name="Guo L."/>
            <person name="Lv X."/>
            <person name="Deng C."/>
            <person name="Zhou C."/>
            <person name="Fan Y."/>
            <person name="Li X."/>
            <person name="Huang L."/>
            <person name="Hu Y."/>
            <person name="Liang C."/>
            <person name="Hu X."/>
            <person name="Xu J."/>
            <person name="Yu X."/>
        </authorList>
    </citation>
    <scope>NUCLEOTIDE SEQUENCE [LARGE SCALE GENOMIC DNA]</scope>
    <source>
        <strain evidence="1">Henan</strain>
    </source>
</reference>
<reference key="2">
    <citation type="submission" date="2011-10" db="EMBL/GenBank/DDBJ databases">
        <title>The genome and transcriptome sequence of Clonorchis sinensis provide insights into the carcinogenic liver fluke.</title>
        <authorList>
            <person name="Wang X."/>
            <person name="Huang Y."/>
            <person name="Chen W."/>
            <person name="Liu H."/>
            <person name="Guo L."/>
            <person name="Chen Y."/>
            <person name="Luo F."/>
            <person name="Zhou W."/>
            <person name="Sun J."/>
            <person name="Mao Q."/>
            <person name="Liang P."/>
            <person name="Zhou C."/>
            <person name="Tian Y."/>
            <person name="Men J."/>
            <person name="Lv X."/>
            <person name="Huang L."/>
            <person name="Zhou J."/>
            <person name="Hu Y."/>
            <person name="Li R."/>
            <person name="Zhang F."/>
            <person name="Lei H."/>
            <person name="Li X."/>
            <person name="Hu X."/>
            <person name="Liang C."/>
            <person name="Xu J."/>
            <person name="Wu Z."/>
            <person name="Yu X."/>
        </authorList>
    </citation>
    <scope>NUCLEOTIDE SEQUENCE</scope>
    <source>
        <strain>Henan</strain>
    </source>
</reference>
<dbReference type="AlphaFoldDB" id="G7YHI0"/>